<dbReference type="RefSeq" id="XP_011391202.1">
    <property type="nucleotide sequence ID" value="XM_011392900.1"/>
</dbReference>
<dbReference type="VEuPathDB" id="FungiDB:UMAG_11976"/>
<evidence type="ECO:0000313" key="2">
    <source>
        <dbReference type="Proteomes" id="UP000000561"/>
    </source>
</evidence>
<evidence type="ECO:0000313" key="1">
    <source>
        <dbReference type="EMBL" id="KIS67208.1"/>
    </source>
</evidence>
<name>A0A0D1CK20_MYCMD</name>
<organism evidence="1 2">
    <name type="scientific">Mycosarcoma maydis</name>
    <name type="common">Corn smut fungus</name>
    <name type="synonym">Ustilago maydis</name>
    <dbReference type="NCBI Taxonomy" id="5270"/>
    <lineage>
        <taxon>Eukaryota</taxon>
        <taxon>Fungi</taxon>
        <taxon>Dikarya</taxon>
        <taxon>Basidiomycota</taxon>
        <taxon>Ustilaginomycotina</taxon>
        <taxon>Ustilaginomycetes</taxon>
        <taxon>Ustilaginales</taxon>
        <taxon>Ustilaginaceae</taxon>
        <taxon>Mycosarcoma</taxon>
    </lineage>
</organism>
<reference evidence="1 2" key="1">
    <citation type="journal article" date="2006" name="Nature">
        <title>Insights from the genome of the biotrophic fungal plant pathogen Ustilago maydis.</title>
        <authorList>
            <person name="Kamper J."/>
            <person name="Kahmann R."/>
            <person name="Bolker M."/>
            <person name="Ma L.J."/>
            <person name="Brefort T."/>
            <person name="Saville B.J."/>
            <person name="Banuett F."/>
            <person name="Kronstad J.W."/>
            <person name="Gold S.E."/>
            <person name="Muller O."/>
            <person name="Perlin M.H."/>
            <person name="Wosten H.A."/>
            <person name="de Vries R."/>
            <person name="Ruiz-Herrera J."/>
            <person name="Reynaga-Pena C.G."/>
            <person name="Snetselaar K."/>
            <person name="McCann M."/>
            <person name="Perez-Martin J."/>
            <person name="Feldbrugge M."/>
            <person name="Basse C.W."/>
            <person name="Steinberg G."/>
            <person name="Ibeas J.I."/>
            <person name="Holloman W."/>
            <person name="Guzman P."/>
            <person name="Farman M."/>
            <person name="Stajich J.E."/>
            <person name="Sentandreu R."/>
            <person name="Gonzalez-Prieto J.M."/>
            <person name="Kennell J.C."/>
            <person name="Molina L."/>
            <person name="Schirawski J."/>
            <person name="Mendoza-Mendoza A."/>
            <person name="Greilinger D."/>
            <person name="Munch K."/>
            <person name="Rossel N."/>
            <person name="Scherer M."/>
            <person name="Vranes M."/>
            <person name="Ladendorf O."/>
            <person name="Vincon V."/>
            <person name="Fuchs U."/>
            <person name="Sandrock B."/>
            <person name="Meng S."/>
            <person name="Ho E.C."/>
            <person name="Cahill M.J."/>
            <person name="Boyce K.J."/>
            <person name="Klose J."/>
            <person name="Klosterman S.J."/>
            <person name="Deelstra H.J."/>
            <person name="Ortiz-Castellanos L."/>
            <person name="Li W."/>
            <person name="Sanchez-Alonso P."/>
            <person name="Schreier P.H."/>
            <person name="Hauser-Hahn I."/>
            <person name="Vaupel M."/>
            <person name="Koopmann E."/>
            <person name="Friedrich G."/>
            <person name="Voss H."/>
            <person name="Schluter T."/>
            <person name="Margolis J."/>
            <person name="Platt D."/>
            <person name="Swimmer C."/>
            <person name="Gnirke A."/>
            <person name="Chen F."/>
            <person name="Vysotskaia V."/>
            <person name="Mannhaupt G."/>
            <person name="Guldener U."/>
            <person name="Munsterkotter M."/>
            <person name="Haase D."/>
            <person name="Oesterheld M."/>
            <person name="Mewes H.W."/>
            <person name="Mauceli E.W."/>
            <person name="DeCaprio D."/>
            <person name="Wade C.M."/>
            <person name="Butler J."/>
            <person name="Young S."/>
            <person name="Jaffe D.B."/>
            <person name="Calvo S."/>
            <person name="Nusbaum C."/>
            <person name="Galagan J."/>
            <person name="Birren B.W."/>
        </authorList>
    </citation>
    <scope>NUCLEOTIDE SEQUENCE [LARGE SCALE GENOMIC DNA]</scope>
    <source>
        <strain evidence="2">DSM 14603 / FGSC 9021 / UM521</strain>
    </source>
</reference>
<dbReference type="Proteomes" id="UP000000561">
    <property type="component" value="Chromosome 14"/>
</dbReference>
<dbReference type="AlphaFoldDB" id="A0A0D1CK20"/>
<protein>
    <submittedName>
        <fullName evidence="1">Uncharacterized protein</fullName>
    </submittedName>
</protein>
<proteinExistence type="predicted"/>
<sequence length="146" mass="16518">MQTFARVHASWQYTRKKAQIGYSSVRATNVAPFIGQRKLPCRVFSNQTEYAIIRSRRRAPAALNEYLHQLIVGHLARVRNLAPRRGVLMVRASDLTRAVRFVKRTYVQVLEANVCASLGLLGNVSERRSKDEAFCHARCLCATVST</sequence>
<dbReference type="EMBL" id="CM003153">
    <property type="protein sequence ID" value="KIS67208.1"/>
    <property type="molecule type" value="Genomic_DNA"/>
</dbReference>
<dbReference type="KEGG" id="uma:UMAG_11976"/>
<dbReference type="InParanoid" id="A0A0D1CK20"/>
<accession>A0A0D1CK20</accession>
<gene>
    <name evidence="1" type="ORF">UMAG_11976</name>
</gene>
<keyword evidence="2" id="KW-1185">Reference proteome</keyword>
<dbReference type="GeneID" id="23567774"/>